<dbReference type="InParanoid" id="A0A1B4XDY3"/>
<evidence type="ECO:0000313" key="2">
    <source>
        <dbReference type="Proteomes" id="UP000243180"/>
    </source>
</evidence>
<reference evidence="1 2" key="1">
    <citation type="submission" date="2015-05" db="EMBL/GenBank/DDBJ databases">
        <title>Complete genome sequence of a sulfur-oxidizing gammaproteobacterium strain HA5.</title>
        <authorList>
            <person name="Miura A."/>
            <person name="Kojima H."/>
            <person name="Fukui M."/>
        </authorList>
    </citation>
    <scope>NUCLEOTIDE SEQUENCE [LARGE SCALE GENOMIC DNA]</scope>
    <source>
        <strain evidence="1 2">HA5</strain>
    </source>
</reference>
<dbReference type="AlphaFoldDB" id="A0A1B4XDY3"/>
<dbReference type="Proteomes" id="UP000243180">
    <property type="component" value="Chromosome"/>
</dbReference>
<organism evidence="1 2">
    <name type="scientific">Sulfuricaulis limicola</name>
    <dbReference type="NCBI Taxonomy" id="1620215"/>
    <lineage>
        <taxon>Bacteria</taxon>
        <taxon>Pseudomonadati</taxon>
        <taxon>Pseudomonadota</taxon>
        <taxon>Gammaproteobacteria</taxon>
        <taxon>Acidiferrobacterales</taxon>
        <taxon>Acidiferrobacteraceae</taxon>
        <taxon>Sulfuricaulis</taxon>
    </lineage>
</organism>
<name>A0A1B4XDY3_9GAMM</name>
<dbReference type="OrthoDB" id="7060864at2"/>
<proteinExistence type="predicted"/>
<gene>
    <name evidence="1" type="ORF">SCL_0680</name>
</gene>
<keyword evidence="2" id="KW-1185">Reference proteome</keyword>
<dbReference type="KEGG" id="slim:SCL_0680"/>
<dbReference type="EMBL" id="AP014879">
    <property type="protein sequence ID" value="BAV33002.1"/>
    <property type="molecule type" value="Genomic_DNA"/>
</dbReference>
<accession>A0A1B4XDY3</accession>
<protein>
    <submittedName>
        <fullName evidence="1">Uncharacterized protein</fullName>
    </submittedName>
</protein>
<evidence type="ECO:0000313" key="1">
    <source>
        <dbReference type="EMBL" id="BAV33002.1"/>
    </source>
</evidence>
<sequence length="117" mass="13096">MDAPKIQTAIPQRRYQFGEYTGVVLGDIESSDDVKYRYILALVREGESRPSFYVTAEKNPRRRAQEGSHRLRVITQGLDEEIASSDAWAELDVFCAEAFAVAAKVLGLSDEQPVMIS</sequence>
<dbReference type="RefSeq" id="WP_096359909.1">
    <property type="nucleotide sequence ID" value="NZ_AP014879.1"/>
</dbReference>